<accession>A0ABW7H6K3</accession>
<evidence type="ECO:0000313" key="2">
    <source>
        <dbReference type="Proteomes" id="UP001606134"/>
    </source>
</evidence>
<dbReference type="EMBL" id="JBIGIC010000001">
    <property type="protein sequence ID" value="MFG6485534.1"/>
    <property type="molecule type" value="Genomic_DNA"/>
</dbReference>
<reference evidence="1 2" key="1">
    <citation type="submission" date="2024-08" db="EMBL/GenBank/DDBJ databases">
        <authorList>
            <person name="Lu H."/>
        </authorList>
    </citation>
    <scope>NUCLEOTIDE SEQUENCE [LARGE SCALE GENOMIC DNA]</scope>
    <source>
        <strain evidence="1 2">BYS78W</strain>
    </source>
</reference>
<evidence type="ECO:0000313" key="1">
    <source>
        <dbReference type="EMBL" id="MFG6485534.1"/>
    </source>
</evidence>
<protein>
    <submittedName>
        <fullName evidence="1">Uncharacterized protein</fullName>
    </submittedName>
</protein>
<gene>
    <name evidence="1" type="ORF">ACG04R_02555</name>
</gene>
<keyword evidence="2" id="KW-1185">Reference proteome</keyword>
<proteinExistence type="predicted"/>
<dbReference type="RefSeq" id="WP_394406220.1">
    <property type="nucleotide sequence ID" value="NZ_JBIGIC010000001.1"/>
</dbReference>
<sequence length="40" mass="4215">MTLDITLASPKVEHLFPADEVMRSASAATDGRGSSDRLAP</sequence>
<dbReference type="Proteomes" id="UP001606134">
    <property type="component" value="Unassembled WGS sequence"/>
</dbReference>
<name>A0ABW7H6K3_9BURK</name>
<organism evidence="1 2">
    <name type="scientific">Pelomonas candidula</name>
    <dbReference type="NCBI Taxonomy" id="3299025"/>
    <lineage>
        <taxon>Bacteria</taxon>
        <taxon>Pseudomonadati</taxon>
        <taxon>Pseudomonadota</taxon>
        <taxon>Betaproteobacteria</taxon>
        <taxon>Burkholderiales</taxon>
        <taxon>Sphaerotilaceae</taxon>
        <taxon>Roseateles</taxon>
    </lineage>
</organism>
<comment type="caution">
    <text evidence="1">The sequence shown here is derived from an EMBL/GenBank/DDBJ whole genome shotgun (WGS) entry which is preliminary data.</text>
</comment>